<evidence type="ECO:0000313" key="1">
    <source>
        <dbReference type="EMBL" id="KAG0001637.1"/>
    </source>
</evidence>
<proteinExistence type="predicted"/>
<gene>
    <name evidence="1" type="ORF">BGZ65_003310</name>
</gene>
<dbReference type="Gene3D" id="3.80.10.10">
    <property type="entry name" value="Ribonuclease Inhibitor"/>
    <property type="match status" value="1"/>
</dbReference>
<dbReference type="AlphaFoldDB" id="A0A9P6MI87"/>
<organism evidence="1 2">
    <name type="scientific">Modicella reniformis</name>
    <dbReference type="NCBI Taxonomy" id="1440133"/>
    <lineage>
        <taxon>Eukaryota</taxon>
        <taxon>Fungi</taxon>
        <taxon>Fungi incertae sedis</taxon>
        <taxon>Mucoromycota</taxon>
        <taxon>Mortierellomycotina</taxon>
        <taxon>Mortierellomycetes</taxon>
        <taxon>Mortierellales</taxon>
        <taxon>Mortierellaceae</taxon>
        <taxon>Modicella</taxon>
    </lineage>
</organism>
<evidence type="ECO:0000313" key="2">
    <source>
        <dbReference type="Proteomes" id="UP000749646"/>
    </source>
</evidence>
<dbReference type="EMBL" id="JAAAHW010000510">
    <property type="protein sequence ID" value="KAG0001637.1"/>
    <property type="molecule type" value="Genomic_DNA"/>
</dbReference>
<keyword evidence="2" id="KW-1185">Reference proteome</keyword>
<accession>A0A9P6MI87</accession>
<name>A0A9P6MI87_9FUNG</name>
<comment type="caution">
    <text evidence="1">The sequence shown here is derived from an EMBL/GenBank/DDBJ whole genome shotgun (WGS) entry which is preliminary data.</text>
</comment>
<dbReference type="OrthoDB" id="2437965at2759"/>
<reference evidence="1" key="1">
    <citation type="journal article" date="2020" name="Fungal Divers.">
        <title>Resolving the Mortierellaceae phylogeny through synthesis of multi-gene phylogenetics and phylogenomics.</title>
        <authorList>
            <person name="Vandepol N."/>
            <person name="Liber J."/>
            <person name="Desiro A."/>
            <person name="Na H."/>
            <person name="Kennedy M."/>
            <person name="Barry K."/>
            <person name="Grigoriev I.V."/>
            <person name="Miller A.N."/>
            <person name="O'Donnell K."/>
            <person name="Stajich J.E."/>
            <person name="Bonito G."/>
        </authorList>
    </citation>
    <scope>NUCLEOTIDE SEQUENCE</scope>
    <source>
        <strain evidence="1">MES-2147</strain>
    </source>
</reference>
<dbReference type="SUPFAM" id="SSF52047">
    <property type="entry name" value="RNI-like"/>
    <property type="match status" value="1"/>
</dbReference>
<dbReference type="Proteomes" id="UP000749646">
    <property type="component" value="Unassembled WGS sequence"/>
</dbReference>
<evidence type="ECO:0008006" key="3">
    <source>
        <dbReference type="Google" id="ProtNLM"/>
    </source>
</evidence>
<protein>
    <recommendedName>
        <fullName evidence="3">F-box domain-containing protein</fullName>
    </recommendedName>
</protein>
<sequence length="469" mass="53469">MNPVSRNPLDLSEIRKRLSLFLTSKDALACARVCRTWSKDFLSAIWHTIEDSSQTKLAALDPSIIAKHGHHIRVLKSLPPQGKLLDMLQDTSVSNLKSLSIVTTPTQVLLAHYYDIIRRNVGSLKMVNLSFPRPNGVGVYFVTESLSPQTHTGDTSKLSYLKLQGLQMTRTAFSMLLQSCPVLEHIDMYDTVLHSAINMDKYQHPRLSKLTAPIEQVFSPDPAMTTAPSLLIHFPNLSQWETWQISQTLNIDIDMINKEITRCLSNFTVIHTRPGGLSLANMLIYGFKGLTEICVPHKHLSPEFIIATLNHQETLTTFMTTPPSSDTFFQPNSNQQIPAVEDFLTSSGWMLHFIPRECSRLKKISLPTHGIRMDDVDKIGWMCNDLEILHIRVKGLDTEEQINVTLKMWLKAKNSARRNSKPDLSAYDLYYHSQERDERYVSIEARVARHLLKFEKLHTVWLGTKVWRA</sequence>
<dbReference type="InterPro" id="IPR032675">
    <property type="entry name" value="LRR_dom_sf"/>
</dbReference>